<dbReference type="Pfam" id="PF08576">
    <property type="entry name" value="DUF1764"/>
    <property type="match status" value="1"/>
</dbReference>
<name>A0AAW1S488_9CHLO</name>
<evidence type="ECO:0000313" key="3">
    <source>
        <dbReference type="Proteomes" id="UP001438707"/>
    </source>
</evidence>
<dbReference type="PANTHER" id="PTHR34066:SF1">
    <property type="entry name" value="DUF1764 FAMILY PROTEIN"/>
    <property type="match status" value="1"/>
</dbReference>
<protein>
    <recommendedName>
        <fullName evidence="4">DUF1764-domain-containing protein</fullName>
    </recommendedName>
</protein>
<evidence type="ECO:0008006" key="4">
    <source>
        <dbReference type="Google" id="ProtNLM"/>
    </source>
</evidence>
<proteinExistence type="predicted"/>
<dbReference type="AlphaFoldDB" id="A0AAW1S488"/>
<evidence type="ECO:0000313" key="2">
    <source>
        <dbReference type="EMBL" id="KAK9840437.1"/>
    </source>
</evidence>
<dbReference type="Proteomes" id="UP001438707">
    <property type="component" value="Unassembled WGS sequence"/>
</dbReference>
<dbReference type="EMBL" id="JALJOS010000004">
    <property type="protein sequence ID" value="KAK9840437.1"/>
    <property type="molecule type" value="Genomic_DNA"/>
</dbReference>
<keyword evidence="3" id="KW-1185">Reference proteome</keyword>
<accession>A0AAW1S488</accession>
<feature type="region of interest" description="Disordered" evidence="1">
    <location>
        <begin position="1"/>
        <end position="109"/>
    </location>
</feature>
<reference evidence="2 3" key="1">
    <citation type="journal article" date="2024" name="Nat. Commun.">
        <title>Phylogenomics reveals the evolutionary origins of lichenization in chlorophyte algae.</title>
        <authorList>
            <person name="Puginier C."/>
            <person name="Libourel C."/>
            <person name="Otte J."/>
            <person name="Skaloud P."/>
            <person name="Haon M."/>
            <person name="Grisel S."/>
            <person name="Petersen M."/>
            <person name="Berrin J.G."/>
            <person name="Delaux P.M."/>
            <person name="Dal Grande F."/>
            <person name="Keller J."/>
        </authorList>
    </citation>
    <scope>NUCLEOTIDE SEQUENCE [LARGE SCALE GENOMIC DNA]</scope>
    <source>
        <strain evidence="2 3">SAG 2145</strain>
    </source>
</reference>
<comment type="caution">
    <text evidence="2">The sequence shown here is derived from an EMBL/GenBank/DDBJ whole genome shotgun (WGS) entry which is preliminary data.</text>
</comment>
<sequence>MKVGACKAIPKEQKTEDTSATVSTGTKVPQKSARKEIDDLFKRASTKKRGAAAEQDLKTTPAKVQRTKAVPKPLGSKEDLFATGTATTKLRRQDDEGLPIYSPEELNLGRGGETGDCPFDCSCCF</sequence>
<evidence type="ECO:0000256" key="1">
    <source>
        <dbReference type="SAM" id="MobiDB-lite"/>
    </source>
</evidence>
<feature type="compositionally biased region" description="Polar residues" evidence="1">
    <location>
        <begin position="18"/>
        <end position="29"/>
    </location>
</feature>
<dbReference type="PANTHER" id="PTHR34066">
    <property type="entry name" value="GROWTH FACTOR 2"/>
    <property type="match status" value="1"/>
</dbReference>
<feature type="compositionally biased region" description="Basic and acidic residues" evidence="1">
    <location>
        <begin position="33"/>
        <end position="42"/>
    </location>
</feature>
<organism evidence="2 3">
    <name type="scientific">Apatococcus lobatus</name>
    <dbReference type="NCBI Taxonomy" id="904363"/>
    <lineage>
        <taxon>Eukaryota</taxon>
        <taxon>Viridiplantae</taxon>
        <taxon>Chlorophyta</taxon>
        <taxon>core chlorophytes</taxon>
        <taxon>Trebouxiophyceae</taxon>
        <taxon>Chlorellales</taxon>
        <taxon>Chlorellaceae</taxon>
        <taxon>Apatococcus</taxon>
    </lineage>
</organism>
<gene>
    <name evidence="2" type="ORF">WJX74_009945</name>
</gene>
<dbReference type="InterPro" id="IPR013885">
    <property type="entry name" value="DUF1764_euk"/>
</dbReference>